<feature type="compositionally biased region" description="Gly residues" evidence="1">
    <location>
        <begin position="43"/>
        <end position="53"/>
    </location>
</feature>
<sequence>MTIDDDPRSSQGHSNQGAGNGKAGGGNLFDAQGNPLAFNDGHLYGGQGGGNGSSSGQYQNGAPQGNASGSGNTQGNHGTGGTGNNDFDSINRDLEQRNQRMLQANLDALEMMDRTIAETAVQASIAQSQKLIVDTKNAISNGYVDSANKANNANTQSGKGINF</sequence>
<feature type="region of interest" description="Disordered" evidence="1">
    <location>
        <begin position="1"/>
        <end position="96"/>
    </location>
</feature>
<evidence type="ECO:0000313" key="2">
    <source>
        <dbReference type="EMBL" id="PPC77029.1"/>
    </source>
</evidence>
<feature type="compositionally biased region" description="Gly residues" evidence="1">
    <location>
        <begin position="18"/>
        <end position="27"/>
    </location>
</feature>
<evidence type="ECO:0000256" key="1">
    <source>
        <dbReference type="SAM" id="MobiDB-lite"/>
    </source>
</evidence>
<accession>A0A2S5KR75</accession>
<evidence type="ECO:0000313" key="3">
    <source>
        <dbReference type="Proteomes" id="UP000238196"/>
    </source>
</evidence>
<name>A0A2S5KR75_9PROT</name>
<organism evidence="2 3">
    <name type="scientific">Proteobacteria bacterium 228</name>
    <dbReference type="NCBI Taxonomy" id="2083153"/>
    <lineage>
        <taxon>Bacteria</taxon>
        <taxon>Pseudomonadati</taxon>
        <taxon>Pseudomonadota</taxon>
    </lineage>
</organism>
<protein>
    <submittedName>
        <fullName evidence="2">Uncharacterized protein</fullName>
    </submittedName>
</protein>
<reference evidence="2 3" key="1">
    <citation type="submission" date="2018-02" db="EMBL/GenBank/DDBJ databases">
        <title>novel marine gammaproteobacteria from coastal saline agro ecosystem.</title>
        <authorList>
            <person name="Krishnan R."/>
            <person name="Ramesh Kumar N."/>
        </authorList>
    </citation>
    <scope>NUCLEOTIDE SEQUENCE [LARGE SCALE GENOMIC DNA]</scope>
    <source>
        <strain evidence="2 3">228</strain>
    </source>
</reference>
<proteinExistence type="predicted"/>
<comment type="caution">
    <text evidence="2">The sequence shown here is derived from an EMBL/GenBank/DDBJ whole genome shotgun (WGS) entry which is preliminary data.</text>
</comment>
<dbReference type="Proteomes" id="UP000238196">
    <property type="component" value="Unassembled WGS sequence"/>
</dbReference>
<dbReference type="EMBL" id="PRLP01000035">
    <property type="protein sequence ID" value="PPC77029.1"/>
    <property type="molecule type" value="Genomic_DNA"/>
</dbReference>
<gene>
    <name evidence="2" type="ORF">C4K68_11410</name>
</gene>
<dbReference type="AlphaFoldDB" id="A0A2S5KR75"/>